<keyword evidence="1" id="KW-0732">Signal</keyword>
<name>A0AA88RKI6_9ASTE</name>
<reference evidence="2" key="1">
    <citation type="submission" date="2022-12" db="EMBL/GenBank/DDBJ databases">
        <title>Draft genome assemblies for two species of Escallonia (Escalloniales).</title>
        <authorList>
            <person name="Chanderbali A."/>
            <person name="Dervinis C."/>
            <person name="Anghel I."/>
            <person name="Soltis D."/>
            <person name="Soltis P."/>
            <person name="Zapata F."/>
        </authorList>
    </citation>
    <scope>NUCLEOTIDE SEQUENCE</scope>
    <source>
        <strain evidence="2">UCBG92.1500</strain>
        <tissue evidence="2">Leaf</tissue>
    </source>
</reference>
<dbReference type="AlphaFoldDB" id="A0AA88RKI6"/>
<keyword evidence="3" id="KW-1185">Reference proteome</keyword>
<evidence type="ECO:0000256" key="1">
    <source>
        <dbReference type="SAM" id="SignalP"/>
    </source>
</evidence>
<organism evidence="2 3">
    <name type="scientific">Escallonia rubra</name>
    <dbReference type="NCBI Taxonomy" id="112253"/>
    <lineage>
        <taxon>Eukaryota</taxon>
        <taxon>Viridiplantae</taxon>
        <taxon>Streptophyta</taxon>
        <taxon>Embryophyta</taxon>
        <taxon>Tracheophyta</taxon>
        <taxon>Spermatophyta</taxon>
        <taxon>Magnoliopsida</taxon>
        <taxon>eudicotyledons</taxon>
        <taxon>Gunneridae</taxon>
        <taxon>Pentapetalae</taxon>
        <taxon>asterids</taxon>
        <taxon>campanulids</taxon>
        <taxon>Escalloniales</taxon>
        <taxon>Escalloniaceae</taxon>
        <taxon>Escallonia</taxon>
    </lineage>
</organism>
<evidence type="ECO:0000313" key="3">
    <source>
        <dbReference type="Proteomes" id="UP001187471"/>
    </source>
</evidence>
<feature type="signal peptide" evidence="1">
    <location>
        <begin position="1"/>
        <end position="26"/>
    </location>
</feature>
<dbReference type="EMBL" id="JAVXUO010000991">
    <property type="protein sequence ID" value="KAK2987324.1"/>
    <property type="molecule type" value="Genomic_DNA"/>
</dbReference>
<dbReference type="Proteomes" id="UP001187471">
    <property type="component" value="Unassembled WGS sequence"/>
</dbReference>
<sequence length="71" mass="7823">MAKAAFPLYILLLSFISVGTLRLINAQVMAAVSMSKVWPEKLQYMGGQYVAVNKAKISEIIQFLRNMTAGS</sequence>
<feature type="chain" id="PRO_5041649497" evidence="1">
    <location>
        <begin position="27"/>
        <end position="71"/>
    </location>
</feature>
<comment type="caution">
    <text evidence="2">The sequence shown here is derived from an EMBL/GenBank/DDBJ whole genome shotgun (WGS) entry which is preliminary data.</text>
</comment>
<gene>
    <name evidence="2" type="ORF">RJ640_006412</name>
</gene>
<protein>
    <submittedName>
        <fullName evidence="2">Uncharacterized protein</fullName>
    </submittedName>
</protein>
<proteinExistence type="predicted"/>
<accession>A0AA88RKI6</accession>
<evidence type="ECO:0000313" key="2">
    <source>
        <dbReference type="EMBL" id="KAK2987324.1"/>
    </source>
</evidence>